<evidence type="ECO:0000256" key="4">
    <source>
        <dbReference type="PROSITE-ProRule" id="PRU00504"/>
    </source>
</evidence>
<dbReference type="Proteomes" id="UP000316855">
    <property type="component" value="Chromosome"/>
</dbReference>
<name>A0A517V7B8_9PLAN</name>
<feature type="repeat" description="NHL" evidence="4">
    <location>
        <begin position="439"/>
        <end position="483"/>
    </location>
</feature>
<dbReference type="OrthoDB" id="9799230at2"/>
<dbReference type="SUPFAM" id="SSF63829">
    <property type="entry name" value="Calcium-dependent phosphotriesterase"/>
    <property type="match status" value="1"/>
</dbReference>
<sequence length="622" mass="69083">MSISTLSPKSESLLWSLTDVSLNWANGTRLTEINLKIPTGVTSVMGYSGAGKTSLLNLLVKFDRPDQGAVTRIEESSSSAHSLDLFWVPHTLGLWPQYTVYEHLTLVCPQSERPNISAESLLDDFNLKPLAAKYPGQLSQGEASRLAVARALASHARVIVMDEPLVHVDQAHWPAYWNVIRKFCRAHQISLVFSSHSPELVLREATHVVCLEQGRVVYAGDVTELYYNPPSLQIASYLGRINDLSMIDTQAITGSERNSHFARPEQLAIVNDDQGVCEVQYVKFSGSIEEVTLICERNPQVITTLFHRPARAKLQRGDRVSVRLLLLLLCLIFQVGCGGGTAPQLKFAETIQWPVPAEGIKVPAPRSLNVGPEDELYVLDNAGRVLVYDAENQLDRQWKMPDFEIGKPEGICLLKNGQIAVADTHYHRVVFFDQQGKVIQFLGEYGEEPGQFIYPVSVVQDPAGNMYVSEYGNNDRVQKFSEQGDFLLEFGTVGTGPGEFQRAAGMIWHDGKIYVSDAVNNRIQVFTDDGQFLEILGTKTGGLPLYYPYDIAIDRHHNQLYIVEYGAGRITKTDLSGQILGVYGKTGMNQGEFLTPWGLTVNSKDQVFVADTGNRLIVKLIP</sequence>
<keyword evidence="3 6" id="KW-0067">ATP-binding</keyword>
<dbReference type="RefSeq" id="WP_145224010.1">
    <property type="nucleotide sequence ID" value="NZ_CP036343.1"/>
</dbReference>
<dbReference type="Gene3D" id="2.120.10.30">
    <property type="entry name" value="TolB, C-terminal domain"/>
    <property type="match status" value="2"/>
</dbReference>
<evidence type="ECO:0000259" key="5">
    <source>
        <dbReference type="PROSITE" id="PS50893"/>
    </source>
</evidence>
<feature type="repeat" description="NHL" evidence="4">
    <location>
        <begin position="487"/>
        <end position="529"/>
    </location>
</feature>
<dbReference type="Gene3D" id="3.40.50.300">
    <property type="entry name" value="P-loop containing nucleotide triphosphate hydrolases"/>
    <property type="match status" value="1"/>
</dbReference>
<dbReference type="PROSITE" id="PS50893">
    <property type="entry name" value="ABC_TRANSPORTER_2"/>
    <property type="match status" value="1"/>
</dbReference>
<protein>
    <submittedName>
        <fullName evidence="6">Sulfate/thiosulfate import ATP-binding protein CysA</fullName>
    </submittedName>
</protein>
<dbReference type="InterPro" id="IPR017871">
    <property type="entry name" value="ABC_transporter-like_CS"/>
</dbReference>
<feature type="repeat" description="NHL" evidence="4">
    <location>
        <begin position="408"/>
        <end position="435"/>
    </location>
</feature>
<gene>
    <name evidence="6" type="primary">cysA_1</name>
    <name evidence="6" type="ORF">Pan161_05030</name>
</gene>
<dbReference type="InterPro" id="IPR003593">
    <property type="entry name" value="AAA+_ATPase"/>
</dbReference>
<dbReference type="Pfam" id="PF01436">
    <property type="entry name" value="NHL"/>
    <property type="match status" value="2"/>
</dbReference>
<dbReference type="PANTHER" id="PTHR24104">
    <property type="entry name" value="E3 UBIQUITIN-PROTEIN LIGASE NHLRC1-RELATED"/>
    <property type="match status" value="1"/>
</dbReference>
<keyword evidence="7" id="KW-1185">Reference proteome</keyword>
<dbReference type="GO" id="GO:0016887">
    <property type="term" value="F:ATP hydrolysis activity"/>
    <property type="evidence" value="ECO:0007669"/>
    <property type="project" value="InterPro"/>
</dbReference>
<dbReference type="EMBL" id="CP036343">
    <property type="protein sequence ID" value="QDT88884.1"/>
    <property type="molecule type" value="Genomic_DNA"/>
</dbReference>
<dbReference type="PROSITE" id="PS51125">
    <property type="entry name" value="NHL"/>
    <property type="match status" value="4"/>
</dbReference>
<dbReference type="InterPro" id="IPR027417">
    <property type="entry name" value="P-loop_NTPase"/>
</dbReference>
<dbReference type="InterPro" id="IPR050952">
    <property type="entry name" value="TRIM-NHL_E3_ligases"/>
</dbReference>
<keyword evidence="2" id="KW-0547">Nucleotide-binding</keyword>
<dbReference type="AlphaFoldDB" id="A0A517V7B8"/>
<dbReference type="SUPFAM" id="SSF52540">
    <property type="entry name" value="P-loop containing nucleoside triphosphate hydrolases"/>
    <property type="match status" value="1"/>
</dbReference>
<dbReference type="PANTHER" id="PTHR24104:SF25">
    <property type="entry name" value="PROTEIN LIN-41"/>
    <property type="match status" value="1"/>
</dbReference>
<dbReference type="InterPro" id="IPR003439">
    <property type="entry name" value="ABC_transporter-like_ATP-bd"/>
</dbReference>
<evidence type="ECO:0000313" key="7">
    <source>
        <dbReference type="Proteomes" id="UP000316855"/>
    </source>
</evidence>
<accession>A0A517V7B8</accession>
<evidence type="ECO:0000256" key="2">
    <source>
        <dbReference type="ARBA" id="ARBA00022741"/>
    </source>
</evidence>
<dbReference type="PROSITE" id="PS00211">
    <property type="entry name" value="ABC_TRANSPORTER_1"/>
    <property type="match status" value="1"/>
</dbReference>
<keyword evidence="1" id="KW-0677">Repeat</keyword>
<dbReference type="SMART" id="SM00382">
    <property type="entry name" value="AAA"/>
    <property type="match status" value="1"/>
</dbReference>
<organism evidence="6 7">
    <name type="scientific">Gimesia algae</name>
    <dbReference type="NCBI Taxonomy" id="2527971"/>
    <lineage>
        <taxon>Bacteria</taxon>
        <taxon>Pseudomonadati</taxon>
        <taxon>Planctomycetota</taxon>
        <taxon>Planctomycetia</taxon>
        <taxon>Planctomycetales</taxon>
        <taxon>Planctomycetaceae</taxon>
        <taxon>Gimesia</taxon>
    </lineage>
</organism>
<proteinExistence type="predicted"/>
<dbReference type="KEGG" id="gax:Pan161_05030"/>
<evidence type="ECO:0000256" key="1">
    <source>
        <dbReference type="ARBA" id="ARBA00022737"/>
    </source>
</evidence>
<dbReference type="GO" id="GO:0005524">
    <property type="term" value="F:ATP binding"/>
    <property type="evidence" value="ECO:0007669"/>
    <property type="project" value="UniProtKB-KW"/>
</dbReference>
<evidence type="ECO:0000313" key="6">
    <source>
        <dbReference type="EMBL" id="QDT88884.1"/>
    </source>
</evidence>
<evidence type="ECO:0000256" key="3">
    <source>
        <dbReference type="ARBA" id="ARBA00022840"/>
    </source>
</evidence>
<feature type="repeat" description="NHL" evidence="4">
    <location>
        <begin position="580"/>
        <end position="622"/>
    </location>
</feature>
<feature type="domain" description="ABC transporter" evidence="5">
    <location>
        <begin position="15"/>
        <end position="238"/>
    </location>
</feature>
<reference evidence="6 7" key="1">
    <citation type="submission" date="2019-02" db="EMBL/GenBank/DDBJ databases">
        <title>Deep-cultivation of Planctomycetes and their phenomic and genomic characterization uncovers novel biology.</title>
        <authorList>
            <person name="Wiegand S."/>
            <person name="Jogler M."/>
            <person name="Boedeker C."/>
            <person name="Pinto D."/>
            <person name="Vollmers J."/>
            <person name="Rivas-Marin E."/>
            <person name="Kohn T."/>
            <person name="Peeters S.H."/>
            <person name="Heuer A."/>
            <person name="Rast P."/>
            <person name="Oberbeckmann S."/>
            <person name="Bunk B."/>
            <person name="Jeske O."/>
            <person name="Meyerdierks A."/>
            <person name="Storesund J.E."/>
            <person name="Kallscheuer N."/>
            <person name="Luecker S."/>
            <person name="Lage O.M."/>
            <person name="Pohl T."/>
            <person name="Merkel B.J."/>
            <person name="Hornburger P."/>
            <person name="Mueller R.-W."/>
            <person name="Bruemmer F."/>
            <person name="Labrenz M."/>
            <person name="Spormann A.M."/>
            <person name="Op den Camp H."/>
            <person name="Overmann J."/>
            <person name="Amann R."/>
            <person name="Jetten M.S.M."/>
            <person name="Mascher T."/>
            <person name="Medema M.H."/>
            <person name="Devos D.P."/>
            <person name="Kaster A.-K."/>
            <person name="Ovreas L."/>
            <person name="Rohde M."/>
            <person name="Galperin M.Y."/>
            <person name="Jogler C."/>
        </authorList>
    </citation>
    <scope>NUCLEOTIDE SEQUENCE [LARGE SCALE GENOMIC DNA]</scope>
    <source>
        <strain evidence="6 7">Pan161</strain>
    </source>
</reference>
<dbReference type="GO" id="GO:0008270">
    <property type="term" value="F:zinc ion binding"/>
    <property type="evidence" value="ECO:0007669"/>
    <property type="project" value="UniProtKB-KW"/>
</dbReference>
<dbReference type="Pfam" id="PF17170">
    <property type="entry name" value="DUF5128"/>
    <property type="match status" value="1"/>
</dbReference>
<dbReference type="InterPro" id="IPR011042">
    <property type="entry name" value="6-blade_b-propeller_TolB-like"/>
</dbReference>
<dbReference type="Pfam" id="PF00005">
    <property type="entry name" value="ABC_tran"/>
    <property type="match status" value="1"/>
</dbReference>
<dbReference type="InterPro" id="IPR001258">
    <property type="entry name" value="NHL_repeat"/>
</dbReference>